<feature type="transmembrane region" description="Helical" evidence="1">
    <location>
        <begin position="12"/>
        <end position="30"/>
    </location>
</feature>
<reference evidence="2 3" key="1">
    <citation type="journal article" date="2012" name="Front. Microbiol.">
        <title>Redundancy and modularity in membrane-associated dissimilatory nitrate reduction in Bacillus.</title>
        <authorList>
            <person name="Heylen K."/>
            <person name="Keltjens J."/>
        </authorList>
    </citation>
    <scope>NUCLEOTIDE SEQUENCE [LARGE SCALE GENOMIC DNA]</scope>
    <source>
        <strain evidence="3">LMG 21833T</strain>
    </source>
</reference>
<dbReference type="PATRIC" id="fig|1117379.3.peg.772"/>
<gene>
    <name evidence="2" type="ORF">BABA_03764</name>
</gene>
<keyword evidence="1" id="KW-0472">Membrane</keyword>
<keyword evidence="3" id="KW-1185">Reference proteome</keyword>
<organism evidence="2 3">
    <name type="scientific">Neobacillus bataviensis LMG 21833</name>
    <dbReference type="NCBI Taxonomy" id="1117379"/>
    <lineage>
        <taxon>Bacteria</taxon>
        <taxon>Bacillati</taxon>
        <taxon>Bacillota</taxon>
        <taxon>Bacilli</taxon>
        <taxon>Bacillales</taxon>
        <taxon>Bacillaceae</taxon>
        <taxon>Neobacillus</taxon>
    </lineage>
</organism>
<keyword evidence="1" id="KW-0812">Transmembrane</keyword>
<dbReference type="Proteomes" id="UP000006316">
    <property type="component" value="Unassembled WGS sequence"/>
</dbReference>
<evidence type="ECO:0000256" key="1">
    <source>
        <dbReference type="SAM" id="Phobius"/>
    </source>
</evidence>
<protein>
    <submittedName>
        <fullName evidence="2">Uncharacterized protein</fullName>
    </submittedName>
</protein>
<evidence type="ECO:0000313" key="2">
    <source>
        <dbReference type="EMBL" id="EKN70948.1"/>
    </source>
</evidence>
<dbReference type="eggNOG" id="ENOG502ZM76">
    <property type="taxonomic scope" value="Bacteria"/>
</dbReference>
<comment type="caution">
    <text evidence="2">The sequence shown here is derived from an EMBL/GenBank/DDBJ whole genome shotgun (WGS) entry which is preliminary data.</text>
</comment>
<feature type="transmembrane region" description="Helical" evidence="1">
    <location>
        <begin position="36"/>
        <end position="55"/>
    </location>
</feature>
<sequence>MNDKKKEKLQFSEIILMILTLVASFVLFFLGYYSVAFVLFGIFMAITSFISKWTGTKNADYVYRKIQKNYDKW</sequence>
<evidence type="ECO:0000313" key="3">
    <source>
        <dbReference type="Proteomes" id="UP000006316"/>
    </source>
</evidence>
<proteinExistence type="predicted"/>
<dbReference type="RefSeq" id="WP_007083790.1">
    <property type="nucleotide sequence ID" value="NZ_AJLS01000035.1"/>
</dbReference>
<dbReference type="EMBL" id="AJLS01000035">
    <property type="protein sequence ID" value="EKN70948.1"/>
    <property type="molecule type" value="Genomic_DNA"/>
</dbReference>
<name>K6DRT0_9BACI</name>
<accession>K6DRT0</accession>
<dbReference type="AlphaFoldDB" id="K6DRT0"/>
<keyword evidence="1" id="KW-1133">Transmembrane helix</keyword>
<dbReference type="OrthoDB" id="2697454at2"/>